<reference evidence="2 3" key="1">
    <citation type="submission" date="2020-01" db="EMBL/GenBank/DDBJ databases">
        <title>Ponticoccus aerotolerans gen. nov., sp. nov., an anaerobic bacterium and proposal of Ponticoccusceae fam. nov., Ponticoccusles ord. nov. and Ponticoccuse classis nov. in the phylum Kiritimatiellaeota.</title>
        <authorList>
            <person name="Zhou L.Y."/>
            <person name="Du Z.J."/>
        </authorList>
    </citation>
    <scope>NUCLEOTIDE SEQUENCE [LARGE SCALE GENOMIC DNA]</scope>
    <source>
        <strain evidence="2 3">S-5007</strain>
    </source>
</reference>
<evidence type="ECO:0008006" key="4">
    <source>
        <dbReference type="Google" id="ProtNLM"/>
    </source>
</evidence>
<evidence type="ECO:0000256" key="1">
    <source>
        <dbReference type="SAM" id="SignalP"/>
    </source>
</evidence>
<dbReference type="EMBL" id="CP047593">
    <property type="protein sequence ID" value="QHI69182.1"/>
    <property type="molecule type" value="Genomic_DNA"/>
</dbReference>
<sequence>MNKLKVGVCILIMGFGSGVWAYNPGNPTGGVVFTNDNAVWDYSTATEYIGISDSGNGVLIMNGGSVTAANLNLGQNAGASNNTGTVTGTGSTWSIGSNLTLGRYGDFNTVRVENGALMSIGARTYLGANAGSESNSLFVTGSGSVFSNGTHLYIGYNADGNGQSVTLSDHGLVSVGDGLFVGYGSDQNTLRVESGAEMTVASSAAIGQLTGSESNSLVVTGSGSTLSAVSHLYIGYGAGEGQSGTVSDSGNIILGDSLFLGNISGSNTLRVESGASVTVSNRAYIGQNASAAGNTLVVTGSGSVLSTVSHLYVGNSAASGQSVTISDGGQLTVGGTTYLSYSTGGNHTLEVTGSNSVFQSAGAVYVGGHQAAAQATGDTLIIGAGALLDAPRLTVYDGNTVVLQDGGRMEPGNIILQGRLELDGGSVIDGGFNAATNLAVVAMDIGSGFTPVQLLGTVLLTGANLELTFNEPVSGVQTIDLFDWTPGNIIGTFSITSNLGDGYVINTDDLYTTGEITVSPAEVGEVGYELTGSDVVVSWQGVNGLSYTLQRTTNLVAGSWSNVVEGLSGAGALWATNETTEPVAFYRITVE</sequence>
<keyword evidence="3" id="KW-1185">Reference proteome</keyword>
<proteinExistence type="predicted"/>
<dbReference type="InterPro" id="IPR030895">
    <property type="entry name" value="T5SS_PEPC_rpt"/>
</dbReference>
<dbReference type="AlphaFoldDB" id="A0A6P1M552"/>
<protein>
    <recommendedName>
        <fullName evidence="4">Autotransporter outer membrane beta-barrel domain-containing protein</fullName>
    </recommendedName>
</protein>
<dbReference type="NCBIfam" id="TIGR04393">
    <property type="entry name" value="rpt_T5SS_PEPC"/>
    <property type="match status" value="3"/>
</dbReference>
<evidence type="ECO:0000313" key="2">
    <source>
        <dbReference type="EMBL" id="QHI69182.1"/>
    </source>
</evidence>
<evidence type="ECO:0000313" key="3">
    <source>
        <dbReference type="Proteomes" id="UP000464954"/>
    </source>
</evidence>
<accession>A0A6P1M552</accession>
<organism evidence="2 3">
    <name type="scientific">Tichowtungia aerotolerans</name>
    <dbReference type="NCBI Taxonomy" id="2697043"/>
    <lineage>
        <taxon>Bacteria</taxon>
        <taxon>Pseudomonadati</taxon>
        <taxon>Kiritimatiellota</taxon>
        <taxon>Tichowtungiia</taxon>
        <taxon>Tichowtungiales</taxon>
        <taxon>Tichowtungiaceae</taxon>
        <taxon>Tichowtungia</taxon>
    </lineage>
</organism>
<feature type="signal peptide" evidence="1">
    <location>
        <begin position="1"/>
        <end position="21"/>
    </location>
</feature>
<dbReference type="Proteomes" id="UP000464954">
    <property type="component" value="Chromosome"/>
</dbReference>
<gene>
    <name evidence="2" type="ORF">GT409_06860</name>
</gene>
<name>A0A6P1M552_9BACT</name>
<feature type="chain" id="PRO_5027023075" description="Autotransporter outer membrane beta-barrel domain-containing protein" evidence="1">
    <location>
        <begin position="22"/>
        <end position="591"/>
    </location>
</feature>
<dbReference type="KEGG" id="taer:GT409_06860"/>
<dbReference type="RefSeq" id="WP_160628232.1">
    <property type="nucleotide sequence ID" value="NZ_CP047593.1"/>
</dbReference>
<keyword evidence="1" id="KW-0732">Signal</keyword>